<reference evidence="10" key="1">
    <citation type="submission" date="2017-02" db="EMBL/GenBank/DDBJ databases">
        <authorList>
            <person name="Varghese N."/>
            <person name="Submissions S."/>
        </authorList>
    </citation>
    <scope>NUCLEOTIDE SEQUENCE [LARGE SCALE GENOMIC DNA]</scope>
    <source>
        <strain evidence="10">DSM 24091</strain>
    </source>
</reference>
<dbReference type="PROSITE" id="PS50850">
    <property type="entry name" value="MFS"/>
    <property type="match status" value="1"/>
</dbReference>
<keyword evidence="10" id="KW-1185">Reference proteome</keyword>
<protein>
    <submittedName>
        <fullName evidence="9">Predicted arabinose efflux permease, MFS family</fullName>
    </submittedName>
</protein>
<evidence type="ECO:0000313" key="10">
    <source>
        <dbReference type="Proteomes" id="UP000190150"/>
    </source>
</evidence>
<feature type="transmembrane region" description="Helical" evidence="7">
    <location>
        <begin position="258"/>
        <end position="277"/>
    </location>
</feature>
<evidence type="ECO:0000313" key="9">
    <source>
        <dbReference type="EMBL" id="SKB99474.1"/>
    </source>
</evidence>
<evidence type="ECO:0000256" key="6">
    <source>
        <dbReference type="ARBA" id="ARBA00023136"/>
    </source>
</evidence>
<dbReference type="GO" id="GO:0005886">
    <property type="term" value="C:plasma membrane"/>
    <property type="evidence" value="ECO:0007669"/>
    <property type="project" value="UniProtKB-SubCell"/>
</dbReference>
<evidence type="ECO:0000256" key="4">
    <source>
        <dbReference type="ARBA" id="ARBA00022692"/>
    </source>
</evidence>
<dbReference type="EMBL" id="FUZF01000018">
    <property type="protein sequence ID" value="SKB99474.1"/>
    <property type="molecule type" value="Genomic_DNA"/>
</dbReference>
<name>A0A1T5FTT1_9SPHI</name>
<dbReference type="Gene3D" id="1.20.1250.20">
    <property type="entry name" value="MFS general substrate transporter like domains"/>
    <property type="match status" value="1"/>
</dbReference>
<evidence type="ECO:0000256" key="2">
    <source>
        <dbReference type="ARBA" id="ARBA00022448"/>
    </source>
</evidence>
<comment type="subcellular location">
    <subcellularLocation>
        <location evidence="1">Cell membrane</location>
        <topology evidence="1">Multi-pass membrane protein</topology>
    </subcellularLocation>
</comment>
<dbReference type="PANTHER" id="PTHR23513:SF11">
    <property type="entry name" value="STAPHYLOFERRIN A TRANSPORTER"/>
    <property type="match status" value="1"/>
</dbReference>
<dbReference type="InterPro" id="IPR020846">
    <property type="entry name" value="MFS_dom"/>
</dbReference>
<evidence type="ECO:0000256" key="3">
    <source>
        <dbReference type="ARBA" id="ARBA00022475"/>
    </source>
</evidence>
<dbReference type="STRING" id="1513896.SAMN05660841_03514"/>
<keyword evidence="6 7" id="KW-0472">Membrane</keyword>
<evidence type="ECO:0000256" key="5">
    <source>
        <dbReference type="ARBA" id="ARBA00022989"/>
    </source>
</evidence>
<dbReference type="AlphaFoldDB" id="A0A1T5FTT1"/>
<dbReference type="Proteomes" id="UP000190150">
    <property type="component" value="Unassembled WGS sequence"/>
</dbReference>
<evidence type="ECO:0000256" key="1">
    <source>
        <dbReference type="ARBA" id="ARBA00004651"/>
    </source>
</evidence>
<evidence type="ECO:0000256" key="7">
    <source>
        <dbReference type="SAM" id="Phobius"/>
    </source>
</evidence>
<feature type="transmembrane region" description="Helical" evidence="7">
    <location>
        <begin position="44"/>
        <end position="65"/>
    </location>
</feature>
<feature type="transmembrane region" description="Helical" evidence="7">
    <location>
        <begin position="21"/>
        <end position="38"/>
    </location>
</feature>
<keyword evidence="4 7" id="KW-0812">Transmembrane</keyword>
<accession>A0A1T5FTT1</accession>
<dbReference type="GO" id="GO:0022857">
    <property type="term" value="F:transmembrane transporter activity"/>
    <property type="evidence" value="ECO:0007669"/>
    <property type="project" value="InterPro"/>
</dbReference>
<feature type="transmembrane region" description="Helical" evidence="7">
    <location>
        <begin position="289"/>
        <end position="306"/>
    </location>
</feature>
<feature type="transmembrane region" description="Helical" evidence="7">
    <location>
        <begin position="103"/>
        <end position="122"/>
    </location>
</feature>
<proteinExistence type="predicted"/>
<dbReference type="InterPro" id="IPR036259">
    <property type="entry name" value="MFS_trans_sf"/>
</dbReference>
<dbReference type="CDD" id="cd06173">
    <property type="entry name" value="MFS_MefA_like"/>
    <property type="match status" value="1"/>
</dbReference>
<feature type="domain" description="Major facilitator superfamily (MFS) profile" evidence="8">
    <location>
        <begin position="219"/>
        <end position="417"/>
    </location>
</feature>
<dbReference type="RefSeq" id="WP_079645080.1">
    <property type="nucleotide sequence ID" value="NZ_FUZF01000018.1"/>
</dbReference>
<keyword evidence="3" id="KW-1003">Cell membrane</keyword>
<dbReference type="OrthoDB" id="9775268at2"/>
<feature type="transmembrane region" description="Helical" evidence="7">
    <location>
        <begin position="312"/>
        <end position="334"/>
    </location>
</feature>
<sequence length="417" mass="46549">MDIFRSLHYPNFRLHTIGQSISLLGTWMQRIAISWLVYKLTDSVFWLGFVSFISLSPSLLFSPFIGSFVDGRSKYRLVVITQVLLMIQAALLTSVVYVNWVSVYWLCVLGFAQGVINAFDVVSRQALLISLVDNKKDLPNAIALNSSVFNAARMVGPAIGGILLSTYGELVCFFINFLSFIPVLFTLSLMRITESPVANTKQLSNWQGMKDGFDYLKRSPHIASLIIIMTCSSLFVIPYTSLLPAVAKDLFNGDERTFSWFESAAGLGAMIGAINMARLKTGENLRYRVLFSALIMGIALLLLAYAHYLVSALLFTVAVSFAMMMQNSSINTYIQTHAIPSYRARIMSYYVMAFQGVFPIGSLLIGAVAEGMGIKYTLYLMGAAGVMIALGFYIYLRQHIHRRLFKFPLPLPKDRHS</sequence>
<feature type="transmembrane region" description="Helical" evidence="7">
    <location>
        <begin position="222"/>
        <end position="246"/>
    </location>
</feature>
<feature type="transmembrane region" description="Helical" evidence="7">
    <location>
        <begin position="346"/>
        <end position="370"/>
    </location>
</feature>
<dbReference type="InterPro" id="IPR010290">
    <property type="entry name" value="TM_effector"/>
</dbReference>
<evidence type="ECO:0000259" key="8">
    <source>
        <dbReference type="PROSITE" id="PS50850"/>
    </source>
</evidence>
<organism evidence="9 10">
    <name type="scientific">Sphingobacterium nematocida</name>
    <dbReference type="NCBI Taxonomy" id="1513896"/>
    <lineage>
        <taxon>Bacteria</taxon>
        <taxon>Pseudomonadati</taxon>
        <taxon>Bacteroidota</taxon>
        <taxon>Sphingobacteriia</taxon>
        <taxon>Sphingobacteriales</taxon>
        <taxon>Sphingobacteriaceae</taxon>
        <taxon>Sphingobacterium</taxon>
    </lineage>
</organism>
<keyword evidence="2" id="KW-0813">Transport</keyword>
<dbReference type="Pfam" id="PF05977">
    <property type="entry name" value="MFS_3"/>
    <property type="match status" value="1"/>
</dbReference>
<feature type="transmembrane region" description="Helical" evidence="7">
    <location>
        <begin position="77"/>
        <end position="97"/>
    </location>
</feature>
<dbReference type="SUPFAM" id="SSF103473">
    <property type="entry name" value="MFS general substrate transporter"/>
    <property type="match status" value="1"/>
</dbReference>
<keyword evidence="5 7" id="KW-1133">Transmembrane helix</keyword>
<gene>
    <name evidence="9" type="ORF">SAMN05660841_03514</name>
</gene>
<feature type="transmembrane region" description="Helical" evidence="7">
    <location>
        <begin position="376"/>
        <end position="396"/>
    </location>
</feature>
<dbReference type="PANTHER" id="PTHR23513">
    <property type="entry name" value="INTEGRAL MEMBRANE EFFLUX PROTEIN-RELATED"/>
    <property type="match status" value="1"/>
</dbReference>